<keyword evidence="3" id="KW-0175">Coiled coil</keyword>
<dbReference type="InterPro" id="IPR037165">
    <property type="entry name" value="AldOxase/xan_DH_Mopterin-bd_sf"/>
</dbReference>
<evidence type="ECO:0000313" key="6">
    <source>
        <dbReference type="Proteomes" id="UP000825123"/>
    </source>
</evidence>
<dbReference type="Pfam" id="PF01315">
    <property type="entry name" value="Ald_Xan_dh_C"/>
    <property type="match status" value="1"/>
</dbReference>
<dbReference type="SMART" id="SM01008">
    <property type="entry name" value="Ald_Xan_dh_C"/>
    <property type="match status" value="1"/>
</dbReference>
<dbReference type="Pfam" id="PF20256">
    <property type="entry name" value="MoCoBD_2"/>
    <property type="match status" value="1"/>
</dbReference>
<dbReference type="GeneID" id="66163954"/>
<feature type="domain" description="Aldehyde oxidase/xanthine dehydrogenase a/b hammerhead" evidence="4">
    <location>
        <begin position="10"/>
        <end position="120"/>
    </location>
</feature>
<proteinExistence type="predicted"/>
<evidence type="ECO:0000256" key="2">
    <source>
        <dbReference type="ARBA" id="ARBA00023002"/>
    </source>
</evidence>
<dbReference type="GO" id="GO:0016491">
    <property type="term" value="F:oxidoreductase activity"/>
    <property type="evidence" value="ECO:0007669"/>
    <property type="project" value="UniProtKB-KW"/>
</dbReference>
<reference evidence="5 6" key="1">
    <citation type="submission" date="2021-04" db="EMBL/GenBank/DDBJ databases">
        <title>Complete genome sequence of Stygiolobus sp. KN-1.</title>
        <authorList>
            <person name="Nakamura K."/>
            <person name="Sakai H."/>
            <person name="Kurosawa N."/>
        </authorList>
    </citation>
    <scope>NUCLEOTIDE SEQUENCE [LARGE SCALE GENOMIC DNA]</scope>
    <source>
        <strain evidence="5 6">KN-1</strain>
    </source>
</reference>
<evidence type="ECO:0000256" key="3">
    <source>
        <dbReference type="SAM" id="Coils"/>
    </source>
</evidence>
<dbReference type="SUPFAM" id="SSF56003">
    <property type="entry name" value="Molybdenum cofactor-binding domain"/>
    <property type="match status" value="1"/>
</dbReference>
<dbReference type="InterPro" id="IPR000674">
    <property type="entry name" value="Ald_Oxase/Xan_DH_a/b"/>
</dbReference>
<dbReference type="SUPFAM" id="SSF54665">
    <property type="entry name" value="CO dehydrogenase molybdoprotein N-domain-like"/>
    <property type="match status" value="1"/>
</dbReference>
<dbReference type="Gene3D" id="3.30.365.10">
    <property type="entry name" value="Aldehyde oxidase/xanthine dehydrogenase, molybdopterin binding domain"/>
    <property type="match status" value="4"/>
</dbReference>
<dbReference type="Gene3D" id="3.90.1170.50">
    <property type="entry name" value="Aldehyde oxidase/xanthine dehydrogenase, a/b hammerhead"/>
    <property type="match status" value="1"/>
</dbReference>
<accession>A0A8D5U8Y9</accession>
<evidence type="ECO:0000259" key="4">
    <source>
        <dbReference type="SMART" id="SM01008"/>
    </source>
</evidence>
<dbReference type="GO" id="GO:0005506">
    <property type="term" value="F:iron ion binding"/>
    <property type="evidence" value="ECO:0007669"/>
    <property type="project" value="InterPro"/>
</dbReference>
<dbReference type="PANTHER" id="PTHR11908:SF132">
    <property type="entry name" value="ALDEHYDE OXIDASE 1-RELATED"/>
    <property type="match status" value="1"/>
</dbReference>
<dbReference type="RefSeq" id="WP_221287610.1">
    <property type="nucleotide sequence ID" value="NZ_AP024597.1"/>
</dbReference>
<dbReference type="InterPro" id="IPR016208">
    <property type="entry name" value="Ald_Oxase/xanthine_DH-like"/>
</dbReference>
<feature type="coiled-coil region" evidence="3">
    <location>
        <begin position="531"/>
        <end position="558"/>
    </location>
</feature>
<dbReference type="Pfam" id="PF02738">
    <property type="entry name" value="MoCoBD_1"/>
    <property type="match status" value="1"/>
</dbReference>
<dbReference type="Proteomes" id="UP000825123">
    <property type="component" value="Chromosome"/>
</dbReference>
<organism evidence="5 6">
    <name type="scientific">Stygiolobus caldivivus</name>
    <dbReference type="NCBI Taxonomy" id="2824673"/>
    <lineage>
        <taxon>Archaea</taxon>
        <taxon>Thermoproteota</taxon>
        <taxon>Thermoprotei</taxon>
        <taxon>Sulfolobales</taxon>
        <taxon>Sulfolobaceae</taxon>
        <taxon>Stygiolobus</taxon>
    </lineage>
</organism>
<evidence type="ECO:0000313" key="5">
    <source>
        <dbReference type="EMBL" id="BCU70926.1"/>
    </source>
</evidence>
<dbReference type="InterPro" id="IPR036856">
    <property type="entry name" value="Ald_Oxase/Xan_DH_a/b_sf"/>
</dbReference>
<keyword evidence="2" id="KW-0560">Oxidoreductase</keyword>
<dbReference type="PANTHER" id="PTHR11908">
    <property type="entry name" value="XANTHINE DEHYDROGENASE"/>
    <property type="match status" value="1"/>
</dbReference>
<keyword evidence="6" id="KW-1185">Reference proteome</keyword>
<dbReference type="KEGG" id="csty:KN1_22230"/>
<evidence type="ECO:0000256" key="1">
    <source>
        <dbReference type="ARBA" id="ARBA00022505"/>
    </source>
</evidence>
<dbReference type="EMBL" id="AP024597">
    <property type="protein sequence ID" value="BCU70926.1"/>
    <property type="molecule type" value="Genomic_DNA"/>
</dbReference>
<keyword evidence="1" id="KW-0500">Molybdenum</keyword>
<dbReference type="InterPro" id="IPR008274">
    <property type="entry name" value="AldOxase/xan_DH_MoCoBD1"/>
</dbReference>
<gene>
    <name evidence="5" type="ORF">KN1_22230</name>
</gene>
<dbReference type="InterPro" id="IPR046867">
    <property type="entry name" value="AldOxase/xan_DH_MoCoBD2"/>
</dbReference>
<sequence>MYIEGERAVKGEGMYISDLPDLPGTLNMAIFRSPIAHGIIRKIDVKDVIDHGGIALTPEELSKVIINPFPVTVDKKVAYYPFARGKVRFVGEPIVLVLAKDYYKAIDLLDYVQVELEELKPVVSIEDALKGEPLVHEEIGTNVVMDKHFSFGDPNIFSKAEVVISHPFKFSRHSSMPLEPYGVLAYFRDELTVWSNIQGPMLQAYFITKALNIPVTKLKLKSPRDIGGSFGIKYEVYPYITLAAAASKLLNVPVRWNESKTEHFIASSAGAERKGEVEIAANRDGKILGIRYNFIEDVGAYVRPPEPGALFRVQGCLNGAYDIKNISGWYRVVVTNKSPTGLNRGYGAPSFFFALETAVDHLADELGIDPFELRLKNLITRFDNVIDGVEFYETPGGGLYPKQDYVKVVMSIKEEYEKWKNRGDAGVGLAVFVEPSVTNLAYVDLALDNRKNPHSASADYITLSFNPDGTLSVFINGTNEGLGHETTIVDIVCRELGLRPEEVNVTNQVDTDQPWNLASGSYSSRFAPVVVSALMRAIEDLKEKLTTLAKKYLESEDVVLKGGKFVDPKDPRKSVDIRRLVSAYHWNPSAFNVNFPLASTGYYYSPLLRPVEGNRINSALGYGINAHLAVVKMSEGQIKVIKYVVAHDIGKILEKDILEGIMTGSIVHGINMALYEELKYDERGNPIVTTLDSYESLTLGDLVGTEIEFIHFETPSPYIPSGAYGGGEGPIMGAPAAIANAVSRLVKKRISETPIRVI</sequence>
<name>A0A8D5U8Y9_9CREN</name>
<dbReference type="AlphaFoldDB" id="A0A8D5U8Y9"/>
<protein>
    <submittedName>
        <fullName evidence="5">Xanthine dehydrogenase</fullName>
    </submittedName>
</protein>